<dbReference type="Gene3D" id="1.10.443.10">
    <property type="entry name" value="Intergrase catalytic core"/>
    <property type="match status" value="1"/>
</dbReference>
<protein>
    <submittedName>
        <fullName evidence="4">Integrase</fullName>
    </submittedName>
</protein>
<dbReference type="SUPFAM" id="SSF47823">
    <property type="entry name" value="lambda integrase-like, N-terminal domain"/>
    <property type="match status" value="1"/>
</dbReference>
<evidence type="ECO:0000313" key="5">
    <source>
        <dbReference type="Proteomes" id="UP000246018"/>
    </source>
</evidence>
<dbReference type="GO" id="GO:0006310">
    <property type="term" value="P:DNA recombination"/>
    <property type="evidence" value="ECO:0007669"/>
    <property type="project" value="UniProtKB-KW"/>
</dbReference>
<feature type="domain" description="Tyr recombinase" evidence="3">
    <location>
        <begin position="142"/>
        <end position="343"/>
    </location>
</feature>
<sequence>MTLTALEPAAALPPTSATRGALPTDAVLTEEHLTEVDILRIRAALAAAHAPSTLATYAGAWRRWERWCTRRGLAPLPAHPSAVCAYLTECAATGHALGTLDVACSAITRSHRDAGLATPIAHESVRRVRRSLRRLVGTAPRRPAHALAPAEIRQILAAIDRGTVKGARDAAMILLGYAGALRCSELAALTLADLDPQPGGLLLQIRASKTDPDRRGQVVGVAPGQHPATDPITALDSWLILRGTAPGPLFTTMRGVHASGRIRIAPISPTAVADTVHDRAGTAGLPADRITGHSLRAGHATTAALAGVPIDRIAAQTRHRQIAVLIERYIRPAQALATTSSRDLGL</sequence>
<reference evidence="4 5" key="1">
    <citation type="submission" date="2018-04" db="EMBL/GenBank/DDBJ databases">
        <title>Genome of Nocardioides gansuensis WSJ-1.</title>
        <authorList>
            <person name="Wu S."/>
            <person name="Wang G."/>
        </authorList>
    </citation>
    <scope>NUCLEOTIDE SEQUENCE [LARGE SCALE GENOMIC DNA]</scope>
    <source>
        <strain evidence="4 5">WSJ-1</strain>
    </source>
</reference>
<evidence type="ECO:0000256" key="1">
    <source>
        <dbReference type="ARBA" id="ARBA00023125"/>
    </source>
</evidence>
<dbReference type="Gene3D" id="1.10.150.130">
    <property type="match status" value="1"/>
</dbReference>
<dbReference type="InterPro" id="IPR010998">
    <property type="entry name" value="Integrase_recombinase_N"/>
</dbReference>
<accession>A0A2T8FCG5</accession>
<dbReference type="SUPFAM" id="SSF56349">
    <property type="entry name" value="DNA breaking-rejoining enzymes"/>
    <property type="match status" value="1"/>
</dbReference>
<keyword evidence="2" id="KW-0233">DNA recombination</keyword>
<dbReference type="PANTHER" id="PTHR34605:SF4">
    <property type="entry name" value="DNA ADENINE METHYLTRANSFERASE"/>
    <property type="match status" value="1"/>
</dbReference>
<comment type="caution">
    <text evidence="4">The sequence shown here is derived from an EMBL/GenBank/DDBJ whole genome shotgun (WGS) entry which is preliminary data.</text>
</comment>
<name>A0A2T8FCG5_9ACTN</name>
<dbReference type="AlphaFoldDB" id="A0A2T8FCG5"/>
<dbReference type="OrthoDB" id="9815875at2"/>
<organism evidence="4 5">
    <name type="scientific">Nocardioides gansuensis</name>
    <dbReference type="NCBI Taxonomy" id="2138300"/>
    <lineage>
        <taxon>Bacteria</taxon>
        <taxon>Bacillati</taxon>
        <taxon>Actinomycetota</taxon>
        <taxon>Actinomycetes</taxon>
        <taxon>Propionibacteriales</taxon>
        <taxon>Nocardioidaceae</taxon>
        <taxon>Nocardioides</taxon>
    </lineage>
</organism>
<evidence type="ECO:0000313" key="4">
    <source>
        <dbReference type="EMBL" id="PVG83396.1"/>
    </source>
</evidence>
<evidence type="ECO:0000259" key="3">
    <source>
        <dbReference type="PROSITE" id="PS51898"/>
    </source>
</evidence>
<dbReference type="InterPro" id="IPR011010">
    <property type="entry name" value="DNA_brk_join_enz"/>
</dbReference>
<dbReference type="GO" id="GO:0015074">
    <property type="term" value="P:DNA integration"/>
    <property type="evidence" value="ECO:0007669"/>
    <property type="project" value="InterPro"/>
</dbReference>
<dbReference type="PROSITE" id="PS51898">
    <property type="entry name" value="TYR_RECOMBINASE"/>
    <property type="match status" value="1"/>
</dbReference>
<dbReference type="InterPro" id="IPR013762">
    <property type="entry name" value="Integrase-like_cat_sf"/>
</dbReference>
<dbReference type="InterPro" id="IPR052925">
    <property type="entry name" value="Phage_Integrase-like_Recomb"/>
</dbReference>
<dbReference type="Pfam" id="PF00589">
    <property type="entry name" value="Phage_integrase"/>
    <property type="match status" value="1"/>
</dbReference>
<dbReference type="GO" id="GO:0003677">
    <property type="term" value="F:DNA binding"/>
    <property type="evidence" value="ECO:0007669"/>
    <property type="project" value="UniProtKB-KW"/>
</dbReference>
<keyword evidence="1" id="KW-0238">DNA-binding</keyword>
<dbReference type="EMBL" id="QDGZ01000003">
    <property type="protein sequence ID" value="PVG83396.1"/>
    <property type="molecule type" value="Genomic_DNA"/>
</dbReference>
<gene>
    <name evidence="4" type="ORF">DDE18_08895</name>
</gene>
<dbReference type="PANTHER" id="PTHR34605">
    <property type="entry name" value="PHAGE_INTEGRASE DOMAIN-CONTAINING PROTEIN"/>
    <property type="match status" value="1"/>
</dbReference>
<evidence type="ECO:0000256" key="2">
    <source>
        <dbReference type="ARBA" id="ARBA00023172"/>
    </source>
</evidence>
<dbReference type="InterPro" id="IPR002104">
    <property type="entry name" value="Integrase_catalytic"/>
</dbReference>
<proteinExistence type="predicted"/>
<dbReference type="Proteomes" id="UP000246018">
    <property type="component" value="Unassembled WGS sequence"/>
</dbReference>
<dbReference type="RefSeq" id="WP_116571874.1">
    <property type="nucleotide sequence ID" value="NZ_QDGZ01000003.1"/>
</dbReference>
<keyword evidence="5" id="KW-1185">Reference proteome</keyword>